<dbReference type="InterPro" id="IPR003356">
    <property type="entry name" value="DNA_methylase_A-5"/>
</dbReference>
<dbReference type="GO" id="GO:0008170">
    <property type="term" value="F:N-methyltransferase activity"/>
    <property type="evidence" value="ECO:0007669"/>
    <property type="project" value="InterPro"/>
</dbReference>
<evidence type="ECO:0000259" key="1">
    <source>
        <dbReference type="Pfam" id="PF02384"/>
    </source>
</evidence>
<dbReference type="GO" id="GO:0032259">
    <property type="term" value="P:methylation"/>
    <property type="evidence" value="ECO:0007669"/>
    <property type="project" value="UniProtKB-KW"/>
</dbReference>
<organism evidence="2">
    <name type="scientific">Siphoviridae sp. ctk4d14</name>
    <dbReference type="NCBI Taxonomy" id="2825639"/>
    <lineage>
        <taxon>Viruses</taxon>
        <taxon>Duplodnaviria</taxon>
        <taxon>Heunggongvirae</taxon>
        <taxon>Uroviricota</taxon>
        <taxon>Caudoviricetes</taxon>
    </lineage>
</organism>
<proteinExistence type="predicted"/>
<dbReference type="InterPro" id="IPR029063">
    <property type="entry name" value="SAM-dependent_MTases_sf"/>
</dbReference>
<evidence type="ECO:0000313" key="2">
    <source>
        <dbReference type="EMBL" id="DAE19057.1"/>
    </source>
</evidence>
<keyword evidence="2" id="KW-0489">Methyltransferase</keyword>
<dbReference type="Gene3D" id="3.40.50.150">
    <property type="entry name" value="Vaccinia Virus protein VP39"/>
    <property type="match status" value="1"/>
</dbReference>
<dbReference type="EMBL" id="BK015667">
    <property type="protein sequence ID" value="DAE19057.1"/>
    <property type="molecule type" value="Genomic_DNA"/>
</dbReference>
<keyword evidence="2" id="KW-0808">Transferase</keyword>
<protein>
    <submittedName>
        <fullName evidence="2">N-6 DNA Methylase</fullName>
    </submittedName>
</protein>
<name>A0A8S5QJT8_9CAUD</name>
<dbReference type="GO" id="GO:0003677">
    <property type="term" value="F:DNA binding"/>
    <property type="evidence" value="ECO:0007669"/>
    <property type="project" value="InterPro"/>
</dbReference>
<dbReference type="SUPFAM" id="SSF53335">
    <property type="entry name" value="S-adenosyl-L-methionine-dependent methyltransferases"/>
    <property type="match status" value="1"/>
</dbReference>
<sequence length="167" mass="19595">MELQELTNKVLRLFDAKTTEDLPEKLLAAVQNNDETVYEKFCENVKDLSIDWLQMIFQYYHADRTEKMQDYTPKSLAVFMGKLAGKSDIVTDMCAGSGALTIQKWNMDKNQKFELYEYDSKVMPFLLFNMAVRNIECKVYHSDVLKQEVFHTYKIARGKKFGRFTEI</sequence>
<dbReference type="Pfam" id="PF02384">
    <property type="entry name" value="N6_Mtase"/>
    <property type="match status" value="1"/>
</dbReference>
<accession>A0A8S5QJT8</accession>
<reference evidence="2" key="1">
    <citation type="journal article" date="2021" name="Proc. Natl. Acad. Sci. U.S.A.">
        <title>A Catalog of Tens of Thousands of Viruses from Human Metagenomes Reveals Hidden Associations with Chronic Diseases.</title>
        <authorList>
            <person name="Tisza M.J."/>
            <person name="Buck C.B."/>
        </authorList>
    </citation>
    <scope>NUCLEOTIDE SEQUENCE</scope>
    <source>
        <strain evidence="2">Ctk4d14</strain>
    </source>
</reference>
<feature type="domain" description="DNA methylase adenine-specific" evidence="1">
    <location>
        <begin position="56"/>
        <end position="151"/>
    </location>
</feature>